<protein>
    <recommendedName>
        <fullName evidence="3">Tetratricopeptide repeat protein</fullName>
    </recommendedName>
</protein>
<dbReference type="AlphaFoldDB" id="A0A9J7AP38"/>
<reference evidence="1" key="1">
    <citation type="submission" date="2022-08" db="EMBL/GenBank/DDBJ databases">
        <title>Nisaea acidiphila sp. nov., isolated from a marine algal debris and emended description of the genus Nisaea Urios et al. 2008.</title>
        <authorList>
            <person name="Kwon K."/>
        </authorList>
    </citation>
    <scope>NUCLEOTIDE SEQUENCE</scope>
    <source>
        <strain evidence="1">MEBiC11861</strain>
    </source>
</reference>
<dbReference type="Gene3D" id="1.25.40.10">
    <property type="entry name" value="Tetratricopeptide repeat domain"/>
    <property type="match status" value="1"/>
</dbReference>
<dbReference type="EMBL" id="CP102480">
    <property type="protein sequence ID" value="UUX48682.1"/>
    <property type="molecule type" value="Genomic_DNA"/>
</dbReference>
<keyword evidence="2" id="KW-1185">Reference proteome</keyword>
<evidence type="ECO:0008006" key="3">
    <source>
        <dbReference type="Google" id="ProtNLM"/>
    </source>
</evidence>
<gene>
    <name evidence="1" type="ORF">NUH88_14855</name>
</gene>
<proteinExistence type="predicted"/>
<dbReference type="InterPro" id="IPR011990">
    <property type="entry name" value="TPR-like_helical_dom_sf"/>
</dbReference>
<dbReference type="KEGG" id="naci:NUH88_14855"/>
<organism evidence="1 2">
    <name type="scientific">Nisaea acidiphila</name>
    <dbReference type="NCBI Taxonomy" id="1862145"/>
    <lineage>
        <taxon>Bacteria</taxon>
        <taxon>Pseudomonadati</taxon>
        <taxon>Pseudomonadota</taxon>
        <taxon>Alphaproteobacteria</taxon>
        <taxon>Rhodospirillales</taxon>
        <taxon>Thalassobaculaceae</taxon>
        <taxon>Nisaea</taxon>
    </lineage>
</organism>
<dbReference type="RefSeq" id="WP_257767184.1">
    <property type="nucleotide sequence ID" value="NZ_CP102480.1"/>
</dbReference>
<evidence type="ECO:0000313" key="1">
    <source>
        <dbReference type="EMBL" id="UUX48682.1"/>
    </source>
</evidence>
<sequence>MPGGQDAGKATISRAGELADALSHFGDSDREIARATACYDSLYELAEDHSGSADIRDRLICGALRLAACHARRKDITAIRDVRNRLERYASGHPDDPGMRRGYCELSVTLCLEYTRQGKDADADRTFEEIRTVAAGHPTDRLLRSTLAKAISNRIAAHCDEGRTTAARHLHRSLCALAEVPNSRPDTMLHRANGTFNLATYLACSGAPKKALELYFDLAGFVGRYGPDPELSEVLADAGFALVTVFGDKQMLDPAETVYRDLQQRAAASDGMAGKVALAAFNLMTDFCRDGDVGKARQIYDDILALSAARPEDEEMAVVHAKACANLLLTTDALDDTAHADLLAQELAQLVAAWPDQAEIWEIAAGLAPLDTV</sequence>
<dbReference type="Proteomes" id="UP001060336">
    <property type="component" value="Chromosome"/>
</dbReference>
<name>A0A9J7AP38_9PROT</name>
<accession>A0A9J7AP38</accession>
<evidence type="ECO:0000313" key="2">
    <source>
        <dbReference type="Proteomes" id="UP001060336"/>
    </source>
</evidence>